<feature type="transmembrane region" description="Helical" evidence="8">
    <location>
        <begin position="41"/>
        <end position="68"/>
    </location>
</feature>
<dbReference type="GO" id="GO:0006629">
    <property type="term" value="P:lipid metabolic process"/>
    <property type="evidence" value="ECO:0007669"/>
    <property type="project" value="UniProtKB-KW"/>
</dbReference>
<evidence type="ECO:0000313" key="10">
    <source>
        <dbReference type="Proteomes" id="UP000447873"/>
    </source>
</evidence>
<proteinExistence type="predicted"/>
<dbReference type="Proteomes" id="UP000447873">
    <property type="component" value="Unassembled WGS sequence"/>
</dbReference>
<evidence type="ECO:0000256" key="7">
    <source>
        <dbReference type="SAM" id="MobiDB-lite"/>
    </source>
</evidence>
<dbReference type="AlphaFoldDB" id="A0A8H3V9M0"/>
<gene>
    <name evidence="9" type="ORF">EG328_008569</name>
</gene>
<organism evidence="9 10">
    <name type="scientific">Venturia inaequalis</name>
    <name type="common">Apple scab fungus</name>
    <dbReference type="NCBI Taxonomy" id="5025"/>
    <lineage>
        <taxon>Eukaryota</taxon>
        <taxon>Fungi</taxon>
        <taxon>Dikarya</taxon>
        <taxon>Ascomycota</taxon>
        <taxon>Pezizomycotina</taxon>
        <taxon>Dothideomycetes</taxon>
        <taxon>Pleosporomycetidae</taxon>
        <taxon>Venturiales</taxon>
        <taxon>Venturiaceae</taxon>
        <taxon>Venturia</taxon>
    </lineage>
</organism>
<evidence type="ECO:0008006" key="11">
    <source>
        <dbReference type="Google" id="ProtNLM"/>
    </source>
</evidence>
<name>A0A8H3V9M0_VENIN</name>
<feature type="region of interest" description="Disordered" evidence="7">
    <location>
        <begin position="285"/>
        <end position="394"/>
    </location>
</feature>
<reference evidence="9 10" key="1">
    <citation type="submission" date="2018-12" db="EMBL/GenBank/DDBJ databases">
        <title>Venturia inaequalis Genome Resource.</title>
        <authorList>
            <person name="Lichtner F.J."/>
        </authorList>
    </citation>
    <scope>NUCLEOTIDE SEQUENCE [LARGE SCALE GENOMIC DNA]</scope>
    <source>
        <strain evidence="9 10">120213</strain>
    </source>
</reference>
<dbReference type="PANTHER" id="PTHR21212:SF0">
    <property type="entry name" value="SEIPIN"/>
    <property type="match status" value="1"/>
</dbReference>
<feature type="compositionally biased region" description="Acidic residues" evidence="7">
    <location>
        <begin position="342"/>
        <end position="352"/>
    </location>
</feature>
<evidence type="ECO:0000313" key="9">
    <source>
        <dbReference type="EMBL" id="KAE9984541.1"/>
    </source>
</evidence>
<feature type="transmembrane region" description="Helical" evidence="8">
    <location>
        <begin position="244"/>
        <end position="269"/>
    </location>
</feature>
<keyword evidence="6 8" id="KW-0472">Membrane</keyword>
<keyword evidence="5" id="KW-0443">Lipid metabolism</keyword>
<feature type="compositionally biased region" description="Basic and acidic residues" evidence="7">
    <location>
        <begin position="285"/>
        <end position="304"/>
    </location>
</feature>
<dbReference type="GO" id="GO:0140042">
    <property type="term" value="P:lipid droplet formation"/>
    <property type="evidence" value="ECO:0007669"/>
    <property type="project" value="UniProtKB-ARBA"/>
</dbReference>
<evidence type="ECO:0000256" key="6">
    <source>
        <dbReference type="ARBA" id="ARBA00023136"/>
    </source>
</evidence>
<evidence type="ECO:0000256" key="1">
    <source>
        <dbReference type="ARBA" id="ARBA00004477"/>
    </source>
</evidence>
<feature type="compositionally biased region" description="Polar residues" evidence="7">
    <location>
        <begin position="305"/>
        <end position="314"/>
    </location>
</feature>
<dbReference type="Pfam" id="PF06775">
    <property type="entry name" value="Seipin"/>
    <property type="match status" value="1"/>
</dbReference>
<dbReference type="PANTHER" id="PTHR21212">
    <property type="entry name" value="BERNARDINELLI-SEIP CONGENITAL LIPODYSTROPHY 2 HOMOLOG BSCL2 PROTEIN"/>
    <property type="match status" value="1"/>
</dbReference>
<dbReference type="GO" id="GO:0005789">
    <property type="term" value="C:endoplasmic reticulum membrane"/>
    <property type="evidence" value="ECO:0007669"/>
    <property type="project" value="UniProtKB-SubCell"/>
</dbReference>
<keyword evidence="2 8" id="KW-0812">Transmembrane</keyword>
<accession>A0A8H3V9M0</accession>
<keyword evidence="4 8" id="KW-1133">Transmembrane helix</keyword>
<comment type="subcellular location">
    <subcellularLocation>
        <location evidence="1">Endoplasmic reticulum membrane</location>
        <topology evidence="1">Multi-pass membrane protein</topology>
    </subcellularLocation>
</comment>
<dbReference type="EMBL" id="WNWS01000049">
    <property type="protein sequence ID" value="KAE9984541.1"/>
    <property type="molecule type" value="Genomic_DNA"/>
</dbReference>
<protein>
    <recommendedName>
        <fullName evidence="11">Adipose-regulatory protein-domain-containing protein</fullName>
    </recommendedName>
</protein>
<evidence type="ECO:0000256" key="8">
    <source>
        <dbReference type="SAM" id="Phobius"/>
    </source>
</evidence>
<evidence type="ECO:0000256" key="5">
    <source>
        <dbReference type="ARBA" id="ARBA00023098"/>
    </source>
</evidence>
<sequence>MSDNGSDDELEVAPGVLIQAKACDVALKPFYLAISKPALRAYLNTILITLAGLALLGIAIVAYVFFYYSYVPTRGFTRPIYLEFGPAHHPYGTTSLSQELVSNQHYDVKVILHMPRTPTNTGAGNFMVDLKLLAPVETVAGVPRKPELLRHERRPAILTYHSRELELVTKAAALPLYVAGLRQESEELNVKIMEGVEFKRGWRHIPTSVRLELQSEEKLQIYDARIVFTAQLRGLRYLMYNYRIFSFIVFTGIFWAVEMAFATIFWLILSISVFPDSSLLTDVKKEEDPVRIKKEEDEHSDMSDTPHTFPTLSGQPPLRYSSPNVKEEDTPAPPDNEVAVGEADDEDDDFVLDDAGPMRTQVSDSGIGTSMESSSGRPENMRRRSRRSGGGQQR</sequence>
<keyword evidence="3" id="KW-0256">Endoplasmic reticulum</keyword>
<evidence type="ECO:0000256" key="4">
    <source>
        <dbReference type="ARBA" id="ARBA00022989"/>
    </source>
</evidence>
<comment type="caution">
    <text evidence="9">The sequence shown here is derived from an EMBL/GenBank/DDBJ whole genome shotgun (WGS) entry which is preliminary data.</text>
</comment>
<evidence type="ECO:0000256" key="2">
    <source>
        <dbReference type="ARBA" id="ARBA00022692"/>
    </source>
</evidence>
<dbReference type="CDD" id="cd23995">
    <property type="entry name" value="Seipin_BSCL2_like"/>
    <property type="match status" value="1"/>
</dbReference>
<feature type="compositionally biased region" description="Polar residues" evidence="7">
    <location>
        <begin position="360"/>
        <end position="377"/>
    </location>
</feature>
<dbReference type="InterPro" id="IPR009617">
    <property type="entry name" value="Seipin"/>
</dbReference>
<evidence type="ECO:0000256" key="3">
    <source>
        <dbReference type="ARBA" id="ARBA00022824"/>
    </source>
</evidence>